<evidence type="ECO:0000313" key="2">
    <source>
        <dbReference type="Proteomes" id="UP000637061"/>
    </source>
</evidence>
<dbReference type="AlphaFoldDB" id="A0A8I1JGW5"/>
<dbReference type="SUPFAM" id="SSF47413">
    <property type="entry name" value="lambda repressor-like DNA-binding domains"/>
    <property type="match status" value="1"/>
</dbReference>
<dbReference type="EMBL" id="JAEHTE010000002">
    <property type="protein sequence ID" value="MBI6883222.1"/>
    <property type="molecule type" value="Genomic_DNA"/>
</dbReference>
<dbReference type="Proteomes" id="UP000637061">
    <property type="component" value="Unassembled WGS sequence"/>
</dbReference>
<gene>
    <name evidence="1" type="ORF">JEU22_04790</name>
</gene>
<dbReference type="RefSeq" id="WP_198746836.1">
    <property type="nucleotide sequence ID" value="NZ_JAEHTE010000002.1"/>
</dbReference>
<sequence>MLTGPALGQAIDQARIAKKMTKADLAREFNVKTPSVQGWIQSGRIDKAKLFAMMQFFSNVVGPTHWGIETFDGVDPKLAGLAGNLERYRSKGLLEDQDIDLLQALADRLAGKK</sequence>
<name>A0A8I1JGW5_PSEPU</name>
<dbReference type="Gene3D" id="1.10.260.40">
    <property type="entry name" value="lambda repressor-like DNA-binding domains"/>
    <property type="match status" value="1"/>
</dbReference>
<dbReference type="GO" id="GO:0003677">
    <property type="term" value="F:DNA binding"/>
    <property type="evidence" value="ECO:0007669"/>
    <property type="project" value="InterPro"/>
</dbReference>
<reference evidence="1" key="1">
    <citation type="submission" date="2020-12" db="EMBL/GenBank/DDBJ databases">
        <title>Enhanced detection system for hospital associated transmission using whole genome sequencing surveillance.</title>
        <authorList>
            <person name="Harrison L.H."/>
            <person name="Van Tyne D."/>
            <person name="Marsh J.W."/>
            <person name="Griffith M.P."/>
            <person name="Snyder D.J."/>
            <person name="Cooper V.S."/>
            <person name="Mustapha M."/>
        </authorList>
    </citation>
    <scope>NUCLEOTIDE SEQUENCE</scope>
    <source>
        <strain evidence="1">PSB00042</strain>
    </source>
</reference>
<organism evidence="1 2">
    <name type="scientific">Pseudomonas putida</name>
    <name type="common">Arthrobacter siderocapsulatus</name>
    <dbReference type="NCBI Taxonomy" id="303"/>
    <lineage>
        <taxon>Bacteria</taxon>
        <taxon>Pseudomonadati</taxon>
        <taxon>Pseudomonadota</taxon>
        <taxon>Gammaproteobacteria</taxon>
        <taxon>Pseudomonadales</taxon>
        <taxon>Pseudomonadaceae</taxon>
        <taxon>Pseudomonas</taxon>
    </lineage>
</organism>
<evidence type="ECO:0000313" key="1">
    <source>
        <dbReference type="EMBL" id="MBI6883222.1"/>
    </source>
</evidence>
<accession>A0A8I1JGW5</accession>
<proteinExistence type="predicted"/>
<protein>
    <submittedName>
        <fullName evidence="1">Uncharacterized protein</fullName>
    </submittedName>
</protein>
<comment type="caution">
    <text evidence="1">The sequence shown here is derived from an EMBL/GenBank/DDBJ whole genome shotgun (WGS) entry which is preliminary data.</text>
</comment>
<dbReference type="InterPro" id="IPR010982">
    <property type="entry name" value="Lambda_DNA-bd_dom_sf"/>
</dbReference>